<proteinExistence type="predicted"/>
<evidence type="ECO:0000313" key="2">
    <source>
        <dbReference type="EnsemblMetazoa" id="GPAI020505-PA"/>
    </source>
</evidence>
<protein>
    <submittedName>
        <fullName evidence="2">Uncharacterized protein</fullName>
    </submittedName>
</protein>
<feature type="compositionally biased region" description="Polar residues" evidence="1">
    <location>
        <begin position="63"/>
        <end position="92"/>
    </location>
</feature>
<reference evidence="3" key="1">
    <citation type="submission" date="2014-03" db="EMBL/GenBank/DDBJ databases">
        <authorList>
            <person name="Aksoy S."/>
            <person name="Warren W."/>
            <person name="Wilson R.K."/>
        </authorList>
    </citation>
    <scope>NUCLEOTIDE SEQUENCE [LARGE SCALE GENOMIC DNA]</scope>
    <source>
        <strain evidence="3">IAEA</strain>
    </source>
</reference>
<reference evidence="2" key="2">
    <citation type="submission" date="2020-05" db="UniProtKB">
        <authorList>
            <consortium name="EnsemblMetazoa"/>
        </authorList>
    </citation>
    <scope>IDENTIFICATION</scope>
    <source>
        <strain evidence="2">IAEA</strain>
    </source>
</reference>
<feature type="region of interest" description="Disordered" evidence="1">
    <location>
        <begin position="1"/>
        <end position="28"/>
    </location>
</feature>
<sequence length="108" mass="11994">MKRFIKPKQPQDCSNDDSEERQSATTEANTVKRMVDLLKRHDEILVSCMAEIGSLKRERNSIGARQSQTSQMTGFGNTQVTSAMTSTPSNVVTGPIEEHNINEGQPRS</sequence>
<feature type="region of interest" description="Disordered" evidence="1">
    <location>
        <begin position="58"/>
        <end position="108"/>
    </location>
</feature>
<dbReference type="EnsemblMetazoa" id="GPAI020505-RA">
    <property type="protein sequence ID" value="GPAI020505-PA"/>
    <property type="gene ID" value="GPAI020505"/>
</dbReference>
<dbReference type="AlphaFoldDB" id="A0A1A9ZNY8"/>
<accession>A0A1A9ZNY8</accession>
<evidence type="ECO:0000256" key="1">
    <source>
        <dbReference type="SAM" id="MobiDB-lite"/>
    </source>
</evidence>
<name>A0A1A9ZNY8_GLOPL</name>
<organism evidence="2 3">
    <name type="scientific">Glossina pallidipes</name>
    <name type="common">Tsetse fly</name>
    <dbReference type="NCBI Taxonomy" id="7398"/>
    <lineage>
        <taxon>Eukaryota</taxon>
        <taxon>Metazoa</taxon>
        <taxon>Ecdysozoa</taxon>
        <taxon>Arthropoda</taxon>
        <taxon>Hexapoda</taxon>
        <taxon>Insecta</taxon>
        <taxon>Pterygota</taxon>
        <taxon>Neoptera</taxon>
        <taxon>Endopterygota</taxon>
        <taxon>Diptera</taxon>
        <taxon>Brachycera</taxon>
        <taxon>Muscomorpha</taxon>
        <taxon>Hippoboscoidea</taxon>
        <taxon>Glossinidae</taxon>
        <taxon>Glossina</taxon>
    </lineage>
</organism>
<dbReference type="Proteomes" id="UP000092445">
    <property type="component" value="Unassembled WGS sequence"/>
</dbReference>
<dbReference type="VEuPathDB" id="VectorBase:GPAI020505"/>
<evidence type="ECO:0000313" key="3">
    <source>
        <dbReference type="Proteomes" id="UP000092445"/>
    </source>
</evidence>
<keyword evidence="3" id="KW-1185">Reference proteome</keyword>